<keyword evidence="3 8" id="KW-0479">Metal-binding</keyword>
<keyword evidence="4 9" id="KW-0863">Zinc-finger</keyword>
<comment type="caution">
    <text evidence="11">The sequence shown here is derived from an EMBL/GenBank/DDBJ whole genome shotgun (WGS) entry which is preliminary data.</text>
</comment>
<comment type="subcellular location">
    <subcellularLocation>
        <location evidence="1">Nucleus</location>
        <location evidence="1">Nucleolus</location>
    </subcellularLocation>
</comment>
<proteinExistence type="inferred from homology"/>
<comment type="function">
    <text evidence="7">DNA-dependent RNA polymerase catalyzes the transcription of DNA into RNA using the four ribonucleoside triphosphates as substrates.</text>
</comment>
<evidence type="ECO:0000256" key="4">
    <source>
        <dbReference type="ARBA" id="ARBA00022771"/>
    </source>
</evidence>
<dbReference type="GO" id="GO:0000428">
    <property type="term" value="C:DNA-directed RNA polymerase complex"/>
    <property type="evidence" value="ECO:0007669"/>
    <property type="project" value="UniProtKB-KW"/>
</dbReference>
<evidence type="ECO:0000313" key="12">
    <source>
        <dbReference type="Proteomes" id="UP001530315"/>
    </source>
</evidence>
<dbReference type="SMART" id="SM00440">
    <property type="entry name" value="ZnF_C2C2"/>
    <property type="match status" value="1"/>
</dbReference>
<keyword evidence="2 7" id="KW-0240">DNA-directed RNA polymerase</keyword>
<organism evidence="11 12">
    <name type="scientific">Stephanodiscus triporus</name>
    <dbReference type="NCBI Taxonomy" id="2934178"/>
    <lineage>
        <taxon>Eukaryota</taxon>
        <taxon>Sar</taxon>
        <taxon>Stramenopiles</taxon>
        <taxon>Ochrophyta</taxon>
        <taxon>Bacillariophyta</taxon>
        <taxon>Coscinodiscophyceae</taxon>
        <taxon>Thalassiosirophycidae</taxon>
        <taxon>Stephanodiscales</taxon>
        <taxon>Stephanodiscaceae</taxon>
        <taxon>Stephanodiscus</taxon>
    </lineage>
</organism>
<keyword evidence="12" id="KW-1185">Reference proteome</keyword>
<feature type="zinc finger region" description="C4-type" evidence="9">
    <location>
        <begin position="6"/>
        <end position="26"/>
    </location>
</feature>
<evidence type="ECO:0000256" key="1">
    <source>
        <dbReference type="ARBA" id="ARBA00004604"/>
    </source>
</evidence>
<dbReference type="CDD" id="cd10507">
    <property type="entry name" value="Zn-ribbon_RPA12"/>
    <property type="match status" value="1"/>
</dbReference>
<protein>
    <recommendedName>
        <fullName evidence="7">DNA-directed RNA polymerase subunit</fullName>
    </recommendedName>
</protein>
<keyword evidence="7" id="KW-0804">Transcription</keyword>
<dbReference type="AlphaFoldDB" id="A0ABD3NMS3"/>
<feature type="binding site" evidence="8">
    <location>
        <position position="9"/>
    </location>
    <ligand>
        <name>Zn(2+)</name>
        <dbReference type="ChEBI" id="CHEBI:29105"/>
        <label>1</label>
    </ligand>
</feature>
<dbReference type="PIRSF" id="PIRSF005586">
    <property type="entry name" value="RNApol_RpoM"/>
    <property type="match status" value="1"/>
</dbReference>
<keyword evidence="6 7" id="KW-0539">Nucleus</keyword>
<dbReference type="InterPro" id="IPR001222">
    <property type="entry name" value="Znf_TFIIS"/>
</dbReference>
<dbReference type="PROSITE" id="PS51133">
    <property type="entry name" value="ZF_TFIIS_2"/>
    <property type="match status" value="1"/>
</dbReference>
<dbReference type="GO" id="GO:0005730">
    <property type="term" value="C:nucleolus"/>
    <property type="evidence" value="ECO:0007669"/>
    <property type="project" value="UniProtKB-SubCell"/>
</dbReference>
<name>A0ABD3NMS3_9STRA</name>
<evidence type="ECO:0000256" key="2">
    <source>
        <dbReference type="ARBA" id="ARBA00022478"/>
    </source>
</evidence>
<sequence>MVWPFCPNCHNTLSVNAGGNVHCAVCNHSTNLSTYSAAALPSRTTTSADRPVPLWAKSDSEQAALRNSSGPKRMVVEEPCVKCGAAEVGFYTVQLRSVDEGQTVFYECPECNHTWSVNN</sequence>
<dbReference type="GO" id="GO:0008270">
    <property type="term" value="F:zinc ion binding"/>
    <property type="evidence" value="ECO:0007669"/>
    <property type="project" value="UniProtKB-KW"/>
</dbReference>
<evidence type="ECO:0000256" key="8">
    <source>
        <dbReference type="PIRSR" id="PIRSR005586-1"/>
    </source>
</evidence>
<evidence type="ECO:0000256" key="5">
    <source>
        <dbReference type="ARBA" id="ARBA00022833"/>
    </source>
</evidence>
<keyword evidence="5 8" id="KW-0862">Zinc</keyword>
<feature type="binding site" evidence="8">
    <location>
        <position position="111"/>
    </location>
    <ligand>
        <name>Zn(2+)</name>
        <dbReference type="ChEBI" id="CHEBI:29105"/>
        <label>2</label>
    </ligand>
</feature>
<feature type="binding site" evidence="8">
    <location>
        <position position="80"/>
    </location>
    <ligand>
        <name>Zn(2+)</name>
        <dbReference type="ChEBI" id="CHEBI:29105"/>
        <label>2</label>
    </ligand>
</feature>
<dbReference type="SUPFAM" id="SSF57783">
    <property type="entry name" value="Zinc beta-ribbon"/>
    <property type="match status" value="1"/>
</dbReference>
<dbReference type="PANTHER" id="PTHR11239:SF14">
    <property type="entry name" value="DNA-DIRECTED RNA POLYMERASE I SUBUNIT RPA12"/>
    <property type="match status" value="1"/>
</dbReference>
<feature type="binding site" evidence="8">
    <location>
        <position position="108"/>
    </location>
    <ligand>
        <name>Zn(2+)</name>
        <dbReference type="ChEBI" id="CHEBI:29105"/>
        <label>2</label>
    </ligand>
</feature>
<feature type="binding site" evidence="8">
    <location>
        <position position="6"/>
    </location>
    <ligand>
        <name>Zn(2+)</name>
        <dbReference type="ChEBI" id="CHEBI:29105"/>
        <label>1</label>
    </ligand>
</feature>
<feature type="binding site" evidence="8">
    <location>
        <position position="26"/>
    </location>
    <ligand>
        <name>Zn(2+)</name>
        <dbReference type="ChEBI" id="CHEBI:29105"/>
        <label>1</label>
    </ligand>
</feature>
<evidence type="ECO:0000256" key="7">
    <source>
        <dbReference type="PIRNR" id="PIRNR005586"/>
    </source>
</evidence>
<feature type="binding site" evidence="8">
    <location>
        <position position="23"/>
    </location>
    <ligand>
        <name>Zn(2+)</name>
        <dbReference type="ChEBI" id="CHEBI:29105"/>
        <label>1</label>
    </ligand>
</feature>
<feature type="binding site" evidence="8">
    <location>
        <position position="83"/>
    </location>
    <ligand>
        <name>Zn(2+)</name>
        <dbReference type="ChEBI" id="CHEBI:29105"/>
        <label>2</label>
    </ligand>
</feature>
<dbReference type="InterPro" id="IPR034004">
    <property type="entry name" value="Zn_ribbon_RPA12_C"/>
</dbReference>
<dbReference type="PANTHER" id="PTHR11239">
    <property type="entry name" value="DNA-DIRECTED RNA POLYMERASE"/>
    <property type="match status" value="1"/>
</dbReference>
<dbReference type="InterPro" id="IPR012164">
    <property type="entry name" value="Rpa12/Rpb9/Rpc10/TFS"/>
</dbReference>
<comment type="similarity">
    <text evidence="7">Belongs to the archaeal rpoM/eukaryotic RPA12/RPB9/RPC11 RNA polymerase family.</text>
</comment>
<evidence type="ECO:0000259" key="10">
    <source>
        <dbReference type="PROSITE" id="PS51133"/>
    </source>
</evidence>
<dbReference type="EMBL" id="JALLAZ020001301">
    <property type="protein sequence ID" value="KAL3777265.1"/>
    <property type="molecule type" value="Genomic_DNA"/>
</dbReference>
<dbReference type="Proteomes" id="UP001530315">
    <property type="component" value="Unassembled WGS sequence"/>
</dbReference>
<dbReference type="PROSITE" id="PS00466">
    <property type="entry name" value="ZF_TFIIS_1"/>
    <property type="match status" value="1"/>
</dbReference>
<evidence type="ECO:0000256" key="9">
    <source>
        <dbReference type="PIRSR" id="PIRSR005586-2"/>
    </source>
</evidence>
<evidence type="ECO:0000256" key="3">
    <source>
        <dbReference type="ARBA" id="ARBA00022723"/>
    </source>
</evidence>
<evidence type="ECO:0000313" key="11">
    <source>
        <dbReference type="EMBL" id="KAL3777265.1"/>
    </source>
</evidence>
<dbReference type="Gene3D" id="2.20.25.10">
    <property type="match status" value="1"/>
</dbReference>
<dbReference type="Pfam" id="PF01096">
    <property type="entry name" value="Zn_ribbon_TFIIS"/>
    <property type="match status" value="1"/>
</dbReference>
<accession>A0ABD3NMS3</accession>
<evidence type="ECO:0000256" key="6">
    <source>
        <dbReference type="ARBA" id="ARBA00023242"/>
    </source>
</evidence>
<gene>
    <name evidence="11" type="ORF">ACHAW5_005414</name>
</gene>
<feature type="domain" description="TFIIS-type" evidence="10">
    <location>
        <begin position="76"/>
        <end position="116"/>
    </location>
</feature>
<reference evidence="11 12" key="1">
    <citation type="submission" date="2024-10" db="EMBL/GenBank/DDBJ databases">
        <title>Updated reference genomes for cyclostephanoid diatoms.</title>
        <authorList>
            <person name="Roberts W.R."/>
            <person name="Alverson A.J."/>
        </authorList>
    </citation>
    <scope>NUCLEOTIDE SEQUENCE [LARGE SCALE GENOMIC DNA]</scope>
    <source>
        <strain evidence="11 12">AJA276-08</strain>
    </source>
</reference>